<protein>
    <submittedName>
        <fullName evidence="1">Os01g0591500 protein</fullName>
    </submittedName>
</protein>
<reference evidence="2" key="2">
    <citation type="journal article" date="2008" name="Nucleic Acids Res.">
        <title>The rice annotation project database (RAP-DB): 2008 update.</title>
        <authorList>
            <consortium name="The rice annotation project (RAP)"/>
        </authorList>
    </citation>
    <scope>GENOME REANNOTATION</scope>
    <source>
        <strain evidence="2">cv. Nipponbare</strain>
    </source>
</reference>
<accession>C7IWX1</accession>
<proteinExistence type="predicted"/>
<dbReference type="EMBL" id="AP008207">
    <property type="protein sequence ID" value="BAH91173.1"/>
    <property type="molecule type" value="Genomic_DNA"/>
</dbReference>
<organism evidence="1 2">
    <name type="scientific">Oryza sativa subsp. japonica</name>
    <name type="common">Rice</name>
    <dbReference type="NCBI Taxonomy" id="39947"/>
    <lineage>
        <taxon>Eukaryota</taxon>
        <taxon>Viridiplantae</taxon>
        <taxon>Streptophyta</taxon>
        <taxon>Embryophyta</taxon>
        <taxon>Tracheophyta</taxon>
        <taxon>Spermatophyta</taxon>
        <taxon>Magnoliopsida</taxon>
        <taxon>Liliopsida</taxon>
        <taxon>Poales</taxon>
        <taxon>Poaceae</taxon>
        <taxon>BOP clade</taxon>
        <taxon>Oryzoideae</taxon>
        <taxon>Oryzeae</taxon>
        <taxon>Oryzinae</taxon>
        <taxon>Oryza</taxon>
        <taxon>Oryza sativa</taxon>
    </lineage>
</organism>
<evidence type="ECO:0000313" key="2">
    <source>
        <dbReference type="Proteomes" id="UP000000763"/>
    </source>
</evidence>
<sequence>MISVQQKLLYKIPTLVFLLLLSEKKNMARQNRTWNFHLTNGNQKFGSISRCPEMRGKYFKKFPVVSMSAYISAYIIRFQLETVMHSS</sequence>
<dbReference type="AlphaFoldDB" id="C7IWX1"/>
<reference evidence="1 2" key="1">
    <citation type="journal article" date="2005" name="Nature">
        <title>The map-based sequence of the rice genome.</title>
        <authorList>
            <consortium name="International rice genome sequencing project (IRGSP)"/>
            <person name="Matsumoto T."/>
            <person name="Wu J."/>
            <person name="Kanamori H."/>
            <person name="Katayose Y."/>
            <person name="Fujisawa M."/>
            <person name="Namiki N."/>
            <person name="Mizuno H."/>
            <person name="Yamamoto K."/>
            <person name="Antonio B.A."/>
            <person name="Baba T."/>
            <person name="Sakata K."/>
            <person name="Nagamura Y."/>
            <person name="Aoki H."/>
            <person name="Arikawa K."/>
            <person name="Arita K."/>
            <person name="Bito T."/>
            <person name="Chiden Y."/>
            <person name="Fujitsuka N."/>
            <person name="Fukunaka R."/>
            <person name="Hamada M."/>
            <person name="Harada C."/>
            <person name="Hayashi A."/>
            <person name="Hijishita S."/>
            <person name="Honda M."/>
            <person name="Hosokawa S."/>
            <person name="Ichikawa Y."/>
            <person name="Idonuma A."/>
            <person name="Iijima M."/>
            <person name="Ikeda M."/>
            <person name="Ikeno M."/>
            <person name="Ito K."/>
            <person name="Ito S."/>
            <person name="Ito T."/>
            <person name="Ito Y."/>
            <person name="Ito Y."/>
            <person name="Iwabuchi A."/>
            <person name="Kamiya K."/>
            <person name="Karasawa W."/>
            <person name="Kurita K."/>
            <person name="Katagiri S."/>
            <person name="Kikuta A."/>
            <person name="Kobayashi H."/>
            <person name="Kobayashi N."/>
            <person name="Machita K."/>
            <person name="Maehara T."/>
            <person name="Masukawa M."/>
            <person name="Mizubayashi T."/>
            <person name="Mukai Y."/>
            <person name="Nagasaki H."/>
            <person name="Nagata Y."/>
            <person name="Naito S."/>
            <person name="Nakashima M."/>
            <person name="Nakama Y."/>
            <person name="Nakamichi Y."/>
            <person name="Nakamura M."/>
            <person name="Meguro A."/>
            <person name="Negishi M."/>
            <person name="Ohta I."/>
            <person name="Ohta T."/>
            <person name="Okamoto M."/>
            <person name="Ono N."/>
            <person name="Saji S."/>
            <person name="Sakaguchi M."/>
            <person name="Sakai K."/>
            <person name="Shibata M."/>
            <person name="Shimokawa T."/>
            <person name="Song J."/>
            <person name="Takazaki Y."/>
            <person name="Terasawa K."/>
            <person name="Tsugane M."/>
            <person name="Tsuji K."/>
            <person name="Ueda S."/>
            <person name="Waki K."/>
            <person name="Yamagata H."/>
            <person name="Yamamoto M."/>
            <person name="Yamamoto S."/>
            <person name="Yamane H."/>
            <person name="Yoshiki S."/>
            <person name="Yoshihara R."/>
            <person name="Yukawa K."/>
            <person name="Zhong H."/>
            <person name="Yano M."/>
            <person name="Yuan Q."/>
            <person name="Ouyang S."/>
            <person name="Liu J."/>
            <person name="Jones K.M."/>
            <person name="Gansberger K."/>
            <person name="Moffat K."/>
            <person name="Hill J."/>
            <person name="Bera J."/>
            <person name="Fadrosh D."/>
            <person name="Jin S."/>
            <person name="Johri S."/>
            <person name="Kim M."/>
            <person name="Overton L."/>
            <person name="Reardon M."/>
            <person name="Tsitrin T."/>
            <person name="Vuong H."/>
            <person name="Weaver B."/>
            <person name="Ciecko A."/>
            <person name="Tallon L."/>
            <person name="Jackson J."/>
            <person name="Pai G."/>
            <person name="Aken S.V."/>
            <person name="Utterback T."/>
            <person name="Reidmuller S."/>
            <person name="Feldblyum T."/>
            <person name="Hsiao J."/>
            <person name="Zismann V."/>
            <person name="Iobst S."/>
            <person name="de Vazeille A.R."/>
            <person name="Buell C.R."/>
            <person name="Ying K."/>
            <person name="Li Y."/>
            <person name="Lu T."/>
            <person name="Huang Y."/>
            <person name="Zhao Q."/>
            <person name="Feng Q."/>
            <person name="Zhang L."/>
            <person name="Zhu J."/>
            <person name="Weng Q."/>
            <person name="Mu J."/>
            <person name="Lu Y."/>
            <person name="Fan D."/>
            <person name="Liu Y."/>
            <person name="Guan J."/>
            <person name="Zhang Y."/>
            <person name="Yu S."/>
            <person name="Liu X."/>
            <person name="Zhang Y."/>
            <person name="Hong G."/>
            <person name="Han B."/>
            <person name="Choisne N."/>
            <person name="Demange N."/>
            <person name="Orjeda G."/>
            <person name="Samain S."/>
            <person name="Cattolico L."/>
            <person name="Pelletier E."/>
            <person name="Couloux A."/>
            <person name="Segurens B."/>
            <person name="Wincker P."/>
            <person name="D'Hont A."/>
            <person name="Scarpelli C."/>
            <person name="Weissenbach J."/>
            <person name="Salanoubat M."/>
            <person name="Quetier F."/>
            <person name="Yu Y."/>
            <person name="Kim H.R."/>
            <person name="Rambo T."/>
            <person name="Currie J."/>
            <person name="Collura K."/>
            <person name="Luo M."/>
            <person name="Yang T."/>
            <person name="Ammiraju J.S.S."/>
            <person name="Engler F."/>
            <person name="Soderlund C."/>
            <person name="Wing R.A."/>
            <person name="Palmer L.E."/>
            <person name="de la Bastide M."/>
            <person name="Spiegel L."/>
            <person name="Nascimento L."/>
            <person name="Zutavern T."/>
            <person name="O'Shaughnessy A."/>
            <person name="Dike S."/>
            <person name="Dedhia N."/>
            <person name="Preston R."/>
            <person name="Balija V."/>
            <person name="McCombie W.R."/>
            <person name="Chow T."/>
            <person name="Chen H."/>
            <person name="Chung M."/>
            <person name="Chen C."/>
            <person name="Shaw J."/>
            <person name="Wu H."/>
            <person name="Hsiao K."/>
            <person name="Chao Y."/>
            <person name="Chu M."/>
            <person name="Cheng C."/>
            <person name="Hour A."/>
            <person name="Lee P."/>
            <person name="Lin S."/>
            <person name="Lin Y."/>
            <person name="Liou J."/>
            <person name="Liu S."/>
            <person name="Hsing Y."/>
            <person name="Raghuvanshi S."/>
            <person name="Mohanty A."/>
            <person name="Bharti A.K."/>
            <person name="Gaur A."/>
            <person name="Gupta V."/>
            <person name="Kumar D."/>
            <person name="Ravi V."/>
            <person name="Vij S."/>
            <person name="Kapur A."/>
            <person name="Khurana P."/>
            <person name="Khurana P."/>
            <person name="Khurana J.P."/>
            <person name="Tyagi A.K."/>
            <person name="Gaikwad K."/>
            <person name="Singh A."/>
            <person name="Dalal V."/>
            <person name="Srivastava S."/>
            <person name="Dixit A."/>
            <person name="Pal A.K."/>
            <person name="Ghazi I.A."/>
            <person name="Yadav M."/>
            <person name="Pandit A."/>
            <person name="Bhargava A."/>
            <person name="Sureshbabu K."/>
            <person name="Batra K."/>
            <person name="Sharma T.R."/>
            <person name="Mohapatra T."/>
            <person name="Singh N.K."/>
            <person name="Messing J."/>
            <person name="Nelson A.B."/>
            <person name="Fuks G."/>
            <person name="Kavchok S."/>
            <person name="Keizer G."/>
            <person name="Linton E."/>
            <person name="Llaca V."/>
            <person name="Song R."/>
            <person name="Tanyolac B."/>
            <person name="Young S."/>
            <person name="Ho-Il K."/>
            <person name="Hahn J.H."/>
            <person name="Sangsakoo G."/>
            <person name="Vanavichit A."/>
            <person name="de Mattos Luiz.A.T."/>
            <person name="Zimmer P.D."/>
            <person name="Malone G."/>
            <person name="Dellagostin O."/>
            <person name="de Oliveira A.C."/>
            <person name="Bevan M."/>
            <person name="Bancroft I."/>
            <person name="Minx P."/>
            <person name="Cordum H."/>
            <person name="Wilson R."/>
            <person name="Cheng Z."/>
            <person name="Jin W."/>
            <person name="Jiang J."/>
            <person name="Leong S.A."/>
            <person name="Iwama H."/>
            <person name="Gojobori T."/>
            <person name="Itoh T."/>
            <person name="Niimura Y."/>
            <person name="Fujii Y."/>
            <person name="Habara T."/>
            <person name="Sakai H."/>
            <person name="Sato Y."/>
            <person name="Wilson G."/>
            <person name="Kumar K."/>
            <person name="McCouch S."/>
            <person name="Juretic N."/>
            <person name="Hoen D."/>
            <person name="Wright S."/>
            <person name="Bruskiewich R."/>
            <person name="Bureau T."/>
            <person name="Miyao A."/>
            <person name="Hirochika H."/>
            <person name="Nishikawa T."/>
            <person name="Kadowaki K."/>
            <person name="Sugiura M."/>
            <person name="Burr B."/>
            <person name="Sasaki T."/>
        </authorList>
    </citation>
    <scope>NUCLEOTIDE SEQUENCE [LARGE SCALE GENOMIC DNA]</scope>
    <source>
        <strain evidence="2">cv. Nipponbare</strain>
    </source>
</reference>
<name>C7IWX1_ORYSJ</name>
<evidence type="ECO:0000313" key="1">
    <source>
        <dbReference type="EMBL" id="BAH91173.1"/>
    </source>
</evidence>
<dbReference type="KEGG" id="dosa:Os01g0591500"/>
<gene>
    <name evidence="1" type="ordered locus">Os01g0591500</name>
</gene>
<dbReference type="Proteomes" id="UP000000763">
    <property type="component" value="Chromosome 1"/>
</dbReference>